<dbReference type="NCBIfam" id="TIGR00481">
    <property type="entry name" value="YbhB/YbcL family Raf kinase inhibitor-like protein"/>
    <property type="match status" value="1"/>
</dbReference>
<dbReference type="InterPro" id="IPR036610">
    <property type="entry name" value="PEBP-like_sf"/>
</dbReference>
<dbReference type="Gene3D" id="3.90.280.10">
    <property type="entry name" value="PEBP-like"/>
    <property type="match status" value="1"/>
</dbReference>
<dbReference type="SUPFAM" id="SSF49777">
    <property type="entry name" value="PEBP-like"/>
    <property type="match status" value="1"/>
</dbReference>
<dbReference type="PANTHER" id="PTHR30289">
    <property type="entry name" value="UNCHARACTERIZED PROTEIN YBCL-RELATED"/>
    <property type="match status" value="1"/>
</dbReference>
<dbReference type="PANTHER" id="PTHR30289:SF1">
    <property type="entry name" value="PEBP (PHOSPHATIDYLETHANOLAMINE-BINDING PROTEIN) FAMILY PROTEIN"/>
    <property type="match status" value="1"/>
</dbReference>
<proteinExistence type="predicted"/>
<accession>A0A075GMD0</accession>
<dbReference type="InterPro" id="IPR008914">
    <property type="entry name" value="PEBP"/>
</dbReference>
<dbReference type="InterPro" id="IPR005247">
    <property type="entry name" value="YbhB_YbcL/LppC-like"/>
</dbReference>
<dbReference type="CDD" id="cd00865">
    <property type="entry name" value="PEBP_bact_arch"/>
    <property type="match status" value="1"/>
</dbReference>
<dbReference type="AlphaFoldDB" id="A0A075GMD0"/>
<reference evidence="1" key="1">
    <citation type="journal article" date="2014" name="Genome Biol. Evol.">
        <title>Pangenome evidence for extensive interdomain horizontal transfer affecting lineage core and shell genes in uncultured planktonic thaumarchaeota and euryarchaeota.</title>
        <authorList>
            <person name="Deschamps P."/>
            <person name="Zivanovic Y."/>
            <person name="Moreira D."/>
            <person name="Rodriguez-Valera F."/>
            <person name="Lopez-Garcia P."/>
        </authorList>
    </citation>
    <scope>NUCLEOTIDE SEQUENCE</scope>
</reference>
<organism evidence="1">
    <name type="scientific">uncultured marine thaumarchaeote KM3_178_G06</name>
    <dbReference type="NCBI Taxonomy" id="1456060"/>
    <lineage>
        <taxon>Archaea</taxon>
        <taxon>Nitrososphaerota</taxon>
        <taxon>environmental samples</taxon>
    </lineage>
</organism>
<dbReference type="EMBL" id="KF900726">
    <property type="protein sequence ID" value="AIF05019.1"/>
    <property type="molecule type" value="Genomic_DNA"/>
</dbReference>
<evidence type="ECO:0000313" key="1">
    <source>
        <dbReference type="EMBL" id="AIF05019.1"/>
    </source>
</evidence>
<protein>
    <submittedName>
        <fullName evidence="1">PEBP family protein</fullName>
    </submittedName>
</protein>
<name>A0A075GMD0_9ARCH</name>
<dbReference type="Pfam" id="PF01161">
    <property type="entry name" value="PBP"/>
    <property type="match status" value="1"/>
</dbReference>
<sequence length="169" mass="18957">MAQSCLFQTIRSFWSPSKIYLLNTLNQNMSKFSIISNDFVDGGEIPKECGYKHGNEEPHIDFIPGETEPFPWAMIMDDPDAMKAVGKVWVHWLEYGNTDGDAVIEGKNDFGEIGYGGPAPPDGRHTYVFKLYELDTDLDLKEGYSKQELEDAMKGHIIAEAKLTGTYAP</sequence>